<dbReference type="GO" id="GO:0000976">
    <property type="term" value="F:transcription cis-regulatory region binding"/>
    <property type="evidence" value="ECO:0007669"/>
    <property type="project" value="TreeGrafter"/>
</dbReference>
<evidence type="ECO:0000259" key="4">
    <source>
        <dbReference type="PROSITE" id="PS50932"/>
    </source>
</evidence>
<dbReference type="PROSITE" id="PS50932">
    <property type="entry name" value="HTH_LACI_2"/>
    <property type="match status" value="1"/>
</dbReference>
<name>A0A2I1KTZ2_9ACTO</name>
<dbReference type="GO" id="GO:0003700">
    <property type="term" value="F:DNA-binding transcription factor activity"/>
    <property type="evidence" value="ECO:0007669"/>
    <property type="project" value="TreeGrafter"/>
</dbReference>
<comment type="caution">
    <text evidence="5">The sequence shown here is derived from an EMBL/GenBank/DDBJ whole genome shotgun (WGS) entry which is preliminary data.</text>
</comment>
<evidence type="ECO:0000256" key="3">
    <source>
        <dbReference type="ARBA" id="ARBA00023163"/>
    </source>
</evidence>
<gene>
    <name evidence="5" type="ORF">CYJ26_02865</name>
</gene>
<dbReference type="Proteomes" id="UP000234778">
    <property type="component" value="Unassembled WGS sequence"/>
</dbReference>
<evidence type="ECO:0000313" key="6">
    <source>
        <dbReference type="Proteomes" id="UP000234778"/>
    </source>
</evidence>
<dbReference type="InterPro" id="IPR010982">
    <property type="entry name" value="Lambda_DNA-bd_dom_sf"/>
</dbReference>
<dbReference type="PANTHER" id="PTHR30146">
    <property type="entry name" value="LACI-RELATED TRANSCRIPTIONAL REPRESSOR"/>
    <property type="match status" value="1"/>
</dbReference>
<dbReference type="SUPFAM" id="SSF47413">
    <property type="entry name" value="lambda repressor-like DNA-binding domains"/>
    <property type="match status" value="1"/>
</dbReference>
<dbReference type="CDD" id="cd01392">
    <property type="entry name" value="HTH_LacI"/>
    <property type="match status" value="1"/>
</dbReference>
<dbReference type="Gene3D" id="3.40.50.2300">
    <property type="match status" value="2"/>
</dbReference>
<proteinExistence type="predicted"/>
<dbReference type="GeneID" id="81707885"/>
<protein>
    <submittedName>
        <fullName evidence="5">LacI family transcriptional regulator</fullName>
    </submittedName>
</protein>
<keyword evidence="2" id="KW-0238">DNA-binding</keyword>
<dbReference type="SMART" id="SM00354">
    <property type="entry name" value="HTH_LACI"/>
    <property type="match status" value="1"/>
</dbReference>
<evidence type="ECO:0000256" key="2">
    <source>
        <dbReference type="ARBA" id="ARBA00023125"/>
    </source>
</evidence>
<reference evidence="5 6" key="1">
    <citation type="submission" date="2017-12" db="EMBL/GenBank/DDBJ databases">
        <title>Phylogenetic diversity of female urinary microbiome.</title>
        <authorList>
            <person name="Thomas-White K."/>
            <person name="Wolfe A.J."/>
        </authorList>
    </citation>
    <scope>NUCLEOTIDE SEQUENCE [LARGE SCALE GENOMIC DNA]</scope>
    <source>
        <strain evidence="5 6">UMB0319</strain>
    </source>
</reference>
<dbReference type="EMBL" id="PKHA01000002">
    <property type="protein sequence ID" value="PKY99099.1"/>
    <property type="molecule type" value="Genomic_DNA"/>
</dbReference>
<keyword evidence="3" id="KW-0804">Transcription</keyword>
<dbReference type="InterPro" id="IPR046335">
    <property type="entry name" value="LacI/GalR-like_sensor"/>
</dbReference>
<dbReference type="Gene3D" id="1.10.260.40">
    <property type="entry name" value="lambda repressor-like DNA-binding domains"/>
    <property type="match status" value="1"/>
</dbReference>
<dbReference type="CDD" id="cd06267">
    <property type="entry name" value="PBP1_LacI_sugar_binding-like"/>
    <property type="match status" value="1"/>
</dbReference>
<evidence type="ECO:0000256" key="1">
    <source>
        <dbReference type="ARBA" id="ARBA00023015"/>
    </source>
</evidence>
<accession>A0A2I1KTZ2</accession>
<dbReference type="PANTHER" id="PTHR30146:SF153">
    <property type="entry name" value="LACTOSE OPERON REPRESSOR"/>
    <property type="match status" value="1"/>
</dbReference>
<organism evidence="5 6">
    <name type="scientific">Actinomyces urogenitalis</name>
    <dbReference type="NCBI Taxonomy" id="103621"/>
    <lineage>
        <taxon>Bacteria</taxon>
        <taxon>Bacillati</taxon>
        <taxon>Actinomycetota</taxon>
        <taxon>Actinomycetes</taxon>
        <taxon>Actinomycetales</taxon>
        <taxon>Actinomycetaceae</taxon>
        <taxon>Actinomyces</taxon>
    </lineage>
</organism>
<keyword evidence="1" id="KW-0805">Transcription regulation</keyword>
<dbReference type="RefSeq" id="WP_006549178.1">
    <property type="nucleotide sequence ID" value="NZ_CP136961.1"/>
</dbReference>
<evidence type="ECO:0000313" key="5">
    <source>
        <dbReference type="EMBL" id="PKY99099.1"/>
    </source>
</evidence>
<feature type="domain" description="HTH lacI-type" evidence="4">
    <location>
        <begin position="3"/>
        <end position="57"/>
    </location>
</feature>
<dbReference type="InterPro" id="IPR028082">
    <property type="entry name" value="Peripla_BP_I"/>
</dbReference>
<dbReference type="SUPFAM" id="SSF53822">
    <property type="entry name" value="Periplasmic binding protein-like I"/>
    <property type="match status" value="1"/>
</dbReference>
<dbReference type="InterPro" id="IPR000843">
    <property type="entry name" value="HTH_LacI"/>
</dbReference>
<dbReference type="Pfam" id="PF13377">
    <property type="entry name" value="Peripla_BP_3"/>
    <property type="match status" value="1"/>
</dbReference>
<dbReference type="AlphaFoldDB" id="A0A2I1KTZ2"/>
<dbReference type="Pfam" id="PF00356">
    <property type="entry name" value="LacI"/>
    <property type="match status" value="1"/>
</dbReference>
<sequence length="336" mass="35443">MAATRADVARRAGVSPSTVTYVLTGQRSTSQATRERVRQAIEELGYQPNLLASFLASRSVRSVGVLLRMERESVEVGDLLYIDGVRAGVEGAGIQVVVPMGLRSRPQDNLHDLIRSRSIDSAILMDVAIDDEREAFLLQEGVPTVLIGTSGRPGGVPSIDADFDQMAELAMRHLAALGHERVLMVTRSPDIETARAYQVQHEAVRSVAVRVGLTGVYRALPDNVIFGGQLVGPTGLVEGCTAVLSNNPAVLSGILAAAQALGLEVPRDLSAMSMGSLVSGGTGQLLASASDVDAYEMGRSAGDMLVRLIKEPGLDEHVSMPATLIDRGTTGPAPRG</sequence>